<name>A0A1A9RH43_EIKCO</name>
<evidence type="ECO:0000313" key="2">
    <source>
        <dbReference type="EMBL" id="OAM18393.1"/>
    </source>
</evidence>
<proteinExistence type="predicted"/>
<evidence type="ECO:0000313" key="3">
    <source>
        <dbReference type="Proteomes" id="UP000078003"/>
    </source>
</evidence>
<dbReference type="EMBL" id="LXSF01000001">
    <property type="protein sequence ID" value="OAM18393.1"/>
    <property type="molecule type" value="Genomic_DNA"/>
</dbReference>
<reference evidence="3" key="1">
    <citation type="submission" date="2016-05" db="EMBL/GenBank/DDBJ databases">
        <title>Draft genome of Corynebacterium afermentans subsp. afermentans LCDC 88199T.</title>
        <authorList>
            <person name="Bernier A.-M."/>
            <person name="Bernard K."/>
        </authorList>
    </citation>
    <scope>NUCLEOTIDE SEQUENCE [LARGE SCALE GENOMIC DNA]</scope>
    <source>
        <strain evidence="3">NML01-0328</strain>
    </source>
</reference>
<dbReference type="RefSeq" id="WP_064083579.1">
    <property type="nucleotide sequence ID" value="NZ_CAJPRZ010000035.1"/>
</dbReference>
<accession>A0A1A9RH43</accession>
<dbReference type="AlphaFoldDB" id="A0A1A9RH43"/>
<feature type="signal peptide" evidence="1">
    <location>
        <begin position="1"/>
        <end position="21"/>
    </location>
</feature>
<comment type="caution">
    <text evidence="2">The sequence shown here is derived from an EMBL/GenBank/DDBJ whole genome shotgun (WGS) entry which is preliminary data.</text>
</comment>
<evidence type="ECO:0000256" key="1">
    <source>
        <dbReference type="SAM" id="SignalP"/>
    </source>
</evidence>
<feature type="chain" id="PRO_5008395791" evidence="1">
    <location>
        <begin position="22"/>
        <end position="154"/>
    </location>
</feature>
<gene>
    <name evidence="2" type="ORF">A7P85_01570</name>
</gene>
<dbReference type="Proteomes" id="UP000078003">
    <property type="component" value="Unassembled WGS sequence"/>
</dbReference>
<protein>
    <submittedName>
        <fullName evidence="2">Uncharacterized protein</fullName>
    </submittedName>
</protein>
<sequence length="154" mass="16820">MQKLTTLALIAALAAPAAALANNFESEHATNREVVSTADPAARELFLRPVTLKQGRTHTLPVTLRAGKFYTFFGDCDDSCNNMDMNLMAANGARVAGDNLPDNQPLFTFQAPSSGNYRIVLSMKDCDDANGCKATVHAFEGTRRVYDTFTRPMR</sequence>
<organism evidence="2 3">
    <name type="scientific">Eikenella corrodens</name>
    <dbReference type="NCBI Taxonomy" id="539"/>
    <lineage>
        <taxon>Bacteria</taxon>
        <taxon>Pseudomonadati</taxon>
        <taxon>Pseudomonadota</taxon>
        <taxon>Betaproteobacteria</taxon>
        <taxon>Neisseriales</taxon>
        <taxon>Neisseriaceae</taxon>
        <taxon>Eikenella</taxon>
    </lineage>
</organism>
<keyword evidence="1" id="KW-0732">Signal</keyword>